<feature type="region of interest" description="Disordered" evidence="1">
    <location>
        <begin position="185"/>
        <end position="218"/>
    </location>
</feature>
<name>A0A8H6J843_9PEZI</name>
<reference evidence="2 3" key="1">
    <citation type="journal article" date="2020" name="Phytopathology">
        <title>Genome Sequence Resources of Colletotrichum truncatum, C. plurivorum, C. musicola, and C. sojae: Four Species Pathogenic to Soybean (Glycine max).</title>
        <authorList>
            <person name="Rogerio F."/>
            <person name="Boufleur T.R."/>
            <person name="Ciampi-Guillardi M."/>
            <person name="Sukno S.A."/>
            <person name="Thon M.R."/>
            <person name="Massola Junior N.S."/>
            <person name="Baroncelli R."/>
        </authorList>
    </citation>
    <scope>NUCLEOTIDE SEQUENCE [LARGE SCALE GENOMIC DNA]</scope>
    <source>
        <strain evidence="2 3">LFN0009</strain>
    </source>
</reference>
<evidence type="ECO:0000256" key="1">
    <source>
        <dbReference type="SAM" id="MobiDB-lite"/>
    </source>
</evidence>
<feature type="compositionally biased region" description="Low complexity" evidence="1">
    <location>
        <begin position="111"/>
        <end position="128"/>
    </location>
</feature>
<dbReference type="AlphaFoldDB" id="A0A8H6J843"/>
<dbReference type="EMBL" id="WIGN01000128">
    <property type="protein sequence ID" value="KAF6807866.1"/>
    <property type="molecule type" value="Genomic_DNA"/>
</dbReference>
<protein>
    <submittedName>
        <fullName evidence="2">Uncharacterized protein</fullName>
    </submittedName>
</protein>
<feature type="region of interest" description="Disordered" evidence="1">
    <location>
        <begin position="62"/>
        <end position="141"/>
    </location>
</feature>
<dbReference type="Proteomes" id="UP000652219">
    <property type="component" value="Unassembled WGS sequence"/>
</dbReference>
<evidence type="ECO:0000313" key="3">
    <source>
        <dbReference type="Proteomes" id="UP000652219"/>
    </source>
</evidence>
<organism evidence="2 3">
    <name type="scientific">Colletotrichum sojae</name>
    <dbReference type="NCBI Taxonomy" id="2175907"/>
    <lineage>
        <taxon>Eukaryota</taxon>
        <taxon>Fungi</taxon>
        <taxon>Dikarya</taxon>
        <taxon>Ascomycota</taxon>
        <taxon>Pezizomycotina</taxon>
        <taxon>Sordariomycetes</taxon>
        <taxon>Hypocreomycetidae</taxon>
        <taxon>Glomerellales</taxon>
        <taxon>Glomerellaceae</taxon>
        <taxon>Colletotrichum</taxon>
        <taxon>Colletotrichum orchidearum species complex</taxon>
    </lineage>
</organism>
<gene>
    <name evidence="2" type="ORF">CSOJ01_07906</name>
</gene>
<evidence type="ECO:0000313" key="2">
    <source>
        <dbReference type="EMBL" id="KAF6807866.1"/>
    </source>
</evidence>
<accession>A0A8H6J843</accession>
<proteinExistence type="predicted"/>
<comment type="caution">
    <text evidence="2">The sequence shown here is derived from an EMBL/GenBank/DDBJ whole genome shotgun (WGS) entry which is preliminary data.</text>
</comment>
<keyword evidence="3" id="KW-1185">Reference proteome</keyword>
<sequence length="232" mass="25279">MSRLPLFCHSPASGPFHLPFLDRIRRPAPQLRIERTAQVSKTIFSHCLAAWPPTLYQSITPFNHDGQPRLPRASRPPGYQSQPPLYRTAAGHAAQPPTDSTLYPYVHHDAQASASSPGTSAGPASASPHYQSDRSRSQSLPNTRWLPLAPFLLSRPPAVVSKCVLASPSIVLSWARVPTGTYSKTLTDTRRLSTSSSSPPDDAPEPQPPSSLLENGRRRTTVGLALRVSIRI</sequence>